<organism evidence="2 3">
    <name type="scientific">Marinomonas polaris DSM 16579</name>
    <dbReference type="NCBI Taxonomy" id="1122206"/>
    <lineage>
        <taxon>Bacteria</taxon>
        <taxon>Pseudomonadati</taxon>
        <taxon>Pseudomonadota</taxon>
        <taxon>Gammaproteobacteria</taxon>
        <taxon>Oceanospirillales</taxon>
        <taxon>Oceanospirillaceae</taxon>
        <taxon>Marinomonas</taxon>
    </lineage>
</organism>
<feature type="chain" id="PRO_5012974234" evidence="1">
    <location>
        <begin position="28"/>
        <end position="49"/>
    </location>
</feature>
<dbReference type="EMBL" id="FQVF01000018">
    <property type="protein sequence ID" value="SHG22191.1"/>
    <property type="molecule type" value="Genomic_DNA"/>
</dbReference>
<dbReference type="AlphaFoldDB" id="A0A1M5I1M3"/>
<keyword evidence="1" id="KW-0732">Signal</keyword>
<feature type="signal peptide" evidence="1">
    <location>
        <begin position="1"/>
        <end position="27"/>
    </location>
</feature>
<gene>
    <name evidence="2" type="ORF">SAMN02745753_03479</name>
</gene>
<dbReference type="RefSeq" id="WP_217653751.1">
    <property type="nucleotide sequence ID" value="NZ_FQVF01000018.1"/>
</dbReference>
<accession>A0A1M5I1M3</accession>
<keyword evidence="3" id="KW-1185">Reference proteome</keyword>
<dbReference type="STRING" id="1122206.SAMN02745753_03479"/>
<name>A0A1M5I1M3_9GAMM</name>
<reference evidence="3" key="1">
    <citation type="submission" date="2016-11" db="EMBL/GenBank/DDBJ databases">
        <authorList>
            <person name="Varghese N."/>
            <person name="Submissions S."/>
        </authorList>
    </citation>
    <scope>NUCLEOTIDE SEQUENCE [LARGE SCALE GENOMIC DNA]</scope>
    <source>
        <strain evidence="3">DSM 16579</strain>
    </source>
</reference>
<dbReference type="Proteomes" id="UP000184517">
    <property type="component" value="Unassembled WGS sequence"/>
</dbReference>
<evidence type="ECO:0000313" key="2">
    <source>
        <dbReference type="EMBL" id="SHG22191.1"/>
    </source>
</evidence>
<sequence>MQIKQMFFKSIRKVSAFLMFWAPCSLAFKAHFWACKKLDRQQVTKAVVL</sequence>
<evidence type="ECO:0000256" key="1">
    <source>
        <dbReference type="SAM" id="SignalP"/>
    </source>
</evidence>
<proteinExistence type="predicted"/>
<evidence type="ECO:0000313" key="3">
    <source>
        <dbReference type="Proteomes" id="UP000184517"/>
    </source>
</evidence>
<protein>
    <submittedName>
        <fullName evidence="2">Uncharacterized protein</fullName>
    </submittedName>
</protein>